<dbReference type="AlphaFoldDB" id="A0A3N7GZL3"/>
<reference evidence="1 2" key="1">
    <citation type="journal article" date="2006" name="Science">
        <title>The genome of black cottonwood, Populus trichocarpa (Torr. &amp; Gray).</title>
        <authorList>
            <person name="Tuskan G.A."/>
            <person name="Difazio S."/>
            <person name="Jansson S."/>
            <person name="Bohlmann J."/>
            <person name="Grigoriev I."/>
            <person name="Hellsten U."/>
            <person name="Putnam N."/>
            <person name="Ralph S."/>
            <person name="Rombauts S."/>
            <person name="Salamov A."/>
            <person name="Schein J."/>
            <person name="Sterck L."/>
            <person name="Aerts A."/>
            <person name="Bhalerao R.R."/>
            <person name="Bhalerao R.P."/>
            <person name="Blaudez D."/>
            <person name="Boerjan W."/>
            <person name="Brun A."/>
            <person name="Brunner A."/>
            <person name="Busov V."/>
            <person name="Campbell M."/>
            <person name="Carlson J."/>
            <person name="Chalot M."/>
            <person name="Chapman J."/>
            <person name="Chen G.L."/>
            <person name="Cooper D."/>
            <person name="Coutinho P.M."/>
            <person name="Couturier J."/>
            <person name="Covert S."/>
            <person name="Cronk Q."/>
            <person name="Cunningham R."/>
            <person name="Davis J."/>
            <person name="Degroeve S."/>
            <person name="Dejardin A."/>
            <person name="Depamphilis C."/>
            <person name="Detter J."/>
            <person name="Dirks B."/>
            <person name="Dubchak I."/>
            <person name="Duplessis S."/>
            <person name="Ehlting J."/>
            <person name="Ellis B."/>
            <person name="Gendler K."/>
            <person name="Goodstein D."/>
            <person name="Gribskov M."/>
            <person name="Grimwood J."/>
            <person name="Groover A."/>
            <person name="Gunter L."/>
            <person name="Hamberger B."/>
            <person name="Heinze B."/>
            <person name="Helariutta Y."/>
            <person name="Henrissat B."/>
            <person name="Holligan D."/>
            <person name="Holt R."/>
            <person name="Huang W."/>
            <person name="Islam-Faridi N."/>
            <person name="Jones S."/>
            <person name="Jones-Rhoades M."/>
            <person name="Jorgensen R."/>
            <person name="Joshi C."/>
            <person name="Kangasjarvi J."/>
            <person name="Karlsson J."/>
            <person name="Kelleher C."/>
            <person name="Kirkpatrick R."/>
            <person name="Kirst M."/>
            <person name="Kohler A."/>
            <person name="Kalluri U."/>
            <person name="Larimer F."/>
            <person name="Leebens-Mack J."/>
            <person name="Leple J.C."/>
            <person name="Locascio P."/>
            <person name="Lou Y."/>
            <person name="Lucas S."/>
            <person name="Martin F."/>
            <person name="Montanini B."/>
            <person name="Napoli C."/>
            <person name="Nelson D.R."/>
            <person name="Nelson C."/>
            <person name="Nieminen K."/>
            <person name="Nilsson O."/>
            <person name="Pereda V."/>
            <person name="Peter G."/>
            <person name="Philippe R."/>
            <person name="Pilate G."/>
            <person name="Poliakov A."/>
            <person name="Razumovskaya J."/>
            <person name="Richardson P."/>
            <person name="Rinaldi C."/>
            <person name="Ritland K."/>
            <person name="Rouze P."/>
            <person name="Ryaboy D."/>
            <person name="Schmutz J."/>
            <person name="Schrader J."/>
            <person name="Segerman B."/>
            <person name="Shin H."/>
            <person name="Siddiqui A."/>
            <person name="Sterky F."/>
            <person name="Terry A."/>
            <person name="Tsai C.J."/>
            <person name="Uberbacher E."/>
            <person name="Unneberg P."/>
            <person name="Vahala J."/>
            <person name="Wall K."/>
            <person name="Wessler S."/>
            <person name="Yang G."/>
            <person name="Yin T."/>
            <person name="Douglas C."/>
            <person name="Marra M."/>
            <person name="Sandberg G."/>
            <person name="Van de Peer Y."/>
            <person name="Rokhsar D."/>
        </authorList>
    </citation>
    <scope>NUCLEOTIDE SEQUENCE [LARGE SCALE GENOMIC DNA]</scope>
    <source>
        <strain evidence="2">cv. Nisqually</strain>
    </source>
</reference>
<keyword evidence="2" id="KW-1185">Reference proteome</keyword>
<evidence type="ECO:0000313" key="2">
    <source>
        <dbReference type="Proteomes" id="UP000006729"/>
    </source>
</evidence>
<dbReference type="PANTHER" id="PTHR36348:SF1">
    <property type="entry name" value="EXPRESSED PROTEIN"/>
    <property type="match status" value="1"/>
</dbReference>
<proteinExistence type="predicted"/>
<sequence length="114" mass="13313">MEFMFMFSLYIYASHCVEVQLGFIKIDPEHSQRGEDYEELAISVTSMVDLLVHKTSERIESATDILKAILKPIVDGEEEIHWLPRDPEALKLTERRYDSKGARRATRRRAPFRS</sequence>
<dbReference type="Proteomes" id="UP000006729">
    <property type="component" value="Chromosome 9"/>
</dbReference>
<evidence type="ECO:0000313" key="1">
    <source>
        <dbReference type="EMBL" id="RQO95838.1"/>
    </source>
</evidence>
<organism evidence="1 2">
    <name type="scientific">Populus trichocarpa</name>
    <name type="common">Western balsam poplar</name>
    <name type="synonym">Populus balsamifera subsp. trichocarpa</name>
    <dbReference type="NCBI Taxonomy" id="3694"/>
    <lineage>
        <taxon>Eukaryota</taxon>
        <taxon>Viridiplantae</taxon>
        <taxon>Streptophyta</taxon>
        <taxon>Embryophyta</taxon>
        <taxon>Tracheophyta</taxon>
        <taxon>Spermatophyta</taxon>
        <taxon>Magnoliopsida</taxon>
        <taxon>eudicotyledons</taxon>
        <taxon>Gunneridae</taxon>
        <taxon>Pentapetalae</taxon>
        <taxon>rosids</taxon>
        <taxon>fabids</taxon>
        <taxon>Malpighiales</taxon>
        <taxon>Salicaceae</taxon>
        <taxon>Saliceae</taxon>
        <taxon>Populus</taxon>
    </lineage>
</organism>
<accession>A0A3N7GZL3</accession>
<dbReference type="PANTHER" id="PTHR36348">
    <property type="entry name" value="EXPRESSED PROTEIN"/>
    <property type="match status" value="1"/>
</dbReference>
<dbReference type="STRING" id="3694.A0A3N7GZL3"/>
<dbReference type="InParanoid" id="A0A3N7GZL3"/>
<protein>
    <submittedName>
        <fullName evidence="1">Uncharacterized protein</fullName>
    </submittedName>
</protein>
<dbReference type="EMBL" id="CM009298">
    <property type="protein sequence ID" value="RQO95838.1"/>
    <property type="molecule type" value="Genomic_DNA"/>
</dbReference>
<gene>
    <name evidence="1" type="ORF">POPTR_009G121901</name>
</gene>
<name>A0A3N7GZL3_POPTR</name>